<gene>
    <name evidence="1" type="ORF">MNBD_GAMMA12-2523</name>
</gene>
<proteinExistence type="predicted"/>
<evidence type="ECO:0000313" key="1">
    <source>
        <dbReference type="EMBL" id="VAW73593.1"/>
    </source>
</evidence>
<organism evidence="1">
    <name type="scientific">hydrothermal vent metagenome</name>
    <dbReference type="NCBI Taxonomy" id="652676"/>
    <lineage>
        <taxon>unclassified sequences</taxon>
        <taxon>metagenomes</taxon>
        <taxon>ecological metagenomes</taxon>
    </lineage>
</organism>
<name>A0A3B0YBB2_9ZZZZ</name>
<dbReference type="AlphaFoldDB" id="A0A3B0YBB2"/>
<protein>
    <submittedName>
        <fullName evidence="1">Uncharacterized protein</fullName>
    </submittedName>
</protein>
<reference evidence="1" key="1">
    <citation type="submission" date="2018-06" db="EMBL/GenBank/DDBJ databases">
        <authorList>
            <person name="Zhirakovskaya E."/>
        </authorList>
    </citation>
    <scope>NUCLEOTIDE SEQUENCE</scope>
</reference>
<dbReference type="EMBL" id="UOFL01000047">
    <property type="protein sequence ID" value="VAW73593.1"/>
    <property type="molecule type" value="Genomic_DNA"/>
</dbReference>
<accession>A0A3B0YBB2</accession>
<sequence>MKFDELKTEYLSEFEVRLLVNDRPLLELVKEQEILHSRKEFYEREKEEPEFDATDPDFLAGDYMNMNPGDTYLPCRNLLDDPMPIGFEIDEWDPILKKSTLLYCSCGIPDCWLFRCRITERDNIVVWSDFDQFHRGWCYDMGPLIFEKDKYIEALTKV</sequence>